<dbReference type="RefSeq" id="WP_078403936.1">
    <property type="nucleotide sequence ID" value="NZ_CP016377.1"/>
</dbReference>
<dbReference type="AlphaFoldDB" id="A0AAJ3NCF7"/>
<dbReference type="EMBL" id="MAIC01000014">
    <property type="protein sequence ID" value="OPB75422.1"/>
    <property type="molecule type" value="Genomic_DNA"/>
</dbReference>
<accession>A0AAJ3NCF7</accession>
<proteinExistence type="predicted"/>
<dbReference type="KEGG" id="ego:BBD34_14035"/>
<protein>
    <submittedName>
        <fullName evidence="1">Uncharacterized protein</fullName>
    </submittedName>
</protein>
<evidence type="ECO:0000313" key="2">
    <source>
        <dbReference type="Proteomes" id="UP000190816"/>
    </source>
</evidence>
<gene>
    <name evidence="1" type="ORF">BAY32_07785</name>
</gene>
<sequence length="234" mass="27290">MIPITFISHASDFLGDTNTGLTGPKIAELFSEYAVQYNVNIPFGEYPFDSPNKRTALKENLKAFSSDQQFIILKDLCELEHFKSNSDVKDLKIKLLSRYGNLGKEINEILIHEVRHWLSDYPESLKVYTEALRKFDNQIFERNIMDDLRLSLELLLKGILKNNKPLEKQTSDIGAYIREKGVSKELINMFIKLVDYYCHYQNTYVKHNDAVVENEIEIIFEMTSSFMKFISRIK</sequence>
<name>A0AAJ3NCF7_9FLAO</name>
<reference evidence="1 2" key="1">
    <citation type="submission" date="2016-06" db="EMBL/GenBank/DDBJ databases">
        <authorList>
            <person name="Nicholson A.C."/>
        </authorList>
    </citation>
    <scope>NUCLEOTIDE SEQUENCE [LARGE SCALE GENOMIC DNA]</scope>
    <source>
        <strain evidence="1 2">G4123</strain>
    </source>
</reference>
<evidence type="ECO:0000313" key="1">
    <source>
        <dbReference type="EMBL" id="OPB75422.1"/>
    </source>
</evidence>
<comment type="caution">
    <text evidence="1">The sequence shown here is derived from an EMBL/GenBank/DDBJ whole genome shotgun (WGS) entry which is preliminary data.</text>
</comment>
<dbReference type="Proteomes" id="UP000190816">
    <property type="component" value="Unassembled WGS sequence"/>
</dbReference>
<organism evidence="1 2">
    <name type="scientific">Elizabethkingia ursingii</name>
    <dbReference type="NCBI Taxonomy" id="1756150"/>
    <lineage>
        <taxon>Bacteria</taxon>
        <taxon>Pseudomonadati</taxon>
        <taxon>Bacteroidota</taxon>
        <taxon>Flavobacteriia</taxon>
        <taxon>Flavobacteriales</taxon>
        <taxon>Weeksellaceae</taxon>
        <taxon>Elizabethkingia</taxon>
    </lineage>
</organism>